<reference evidence="2 3" key="1">
    <citation type="submission" date="2023-03" db="EMBL/GenBank/DDBJ databases">
        <title>Complete genome sequences of several Auritidibacter ignavus strains isolated from ear infections.</title>
        <authorList>
            <person name="Baehr T."/>
            <person name="Baumhoegger A.M."/>
        </authorList>
    </citation>
    <scope>NUCLEOTIDE SEQUENCE [LARGE SCALE GENOMIC DNA]</scope>
    <source>
        <strain evidence="2 3">BABAE-6</strain>
    </source>
</reference>
<dbReference type="RefSeq" id="WP_279674530.1">
    <property type="nucleotide sequence ID" value="NZ_CP122566.1"/>
</dbReference>
<evidence type="ECO:0000313" key="2">
    <source>
        <dbReference type="EMBL" id="WGH92421.1"/>
    </source>
</evidence>
<name>A0AAJ6AFM6_9MICC</name>
<feature type="compositionally biased region" description="Polar residues" evidence="1">
    <location>
        <begin position="49"/>
        <end position="63"/>
    </location>
</feature>
<feature type="region of interest" description="Disordered" evidence="1">
    <location>
        <begin position="47"/>
        <end position="75"/>
    </location>
</feature>
<protein>
    <submittedName>
        <fullName evidence="2">Uncharacterized protein</fullName>
    </submittedName>
</protein>
<evidence type="ECO:0000313" key="3">
    <source>
        <dbReference type="Proteomes" id="UP001224674"/>
    </source>
</evidence>
<organism evidence="2 3">
    <name type="scientific">Auritidibacter ignavus</name>
    <dbReference type="NCBI Taxonomy" id="678932"/>
    <lineage>
        <taxon>Bacteria</taxon>
        <taxon>Bacillati</taxon>
        <taxon>Actinomycetota</taxon>
        <taxon>Actinomycetes</taxon>
        <taxon>Micrococcales</taxon>
        <taxon>Micrococcaceae</taxon>
        <taxon>Auritidibacter</taxon>
    </lineage>
</organism>
<keyword evidence="3" id="KW-1185">Reference proteome</keyword>
<evidence type="ECO:0000256" key="1">
    <source>
        <dbReference type="SAM" id="MobiDB-lite"/>
    </source>
</evidence>
<proteinExistence type="predicted"/>
<dbReference type="AlphaFoldDB" id="A0AAJ6AFM6"/>
<accession>A0AAJ6AFM6</accession>
<dbReference type="EMBL" id="CP122566">
    <property type="protein sequence ID" value="WGH92421.1"/>
    <property type="molecule type" value="Genomic_DNA"/>
</dbReference>
<sequence>MSYWELVERADRGRRWELAANAVIFNAAWISVRAECDDRFPACIRTPRRSAQMTPATPSSMQSRAWPPDQPSPSS</sequence>
<dbReference type="Proteomes" id="UP001224674">
    <property type="component" value="Chromosome"/>
</dbReference>
<gene>
    <name evidence="2" type="ORF">QDX21_08825</name>
</gene>